<evidence type="ECO:0000256" key="2">
    <source>
        <dbReference type="ARBA" id="ARBA00006048"/>
    </source>
</evidence>
<protein>
    <recommendedName>
        <fullName evidence="6">Glucosamine 6-phosphate N-acetyltransferase</fullName>
        <ecNumber evidence="6">2.3.1.4</ecNumber>
    </recommendedName>
</protein>
<comment type="similarity">
    <text evidence="2 6">Belongs to the acetyltransferase family. GNA1 subfamily.</text>
</comment>
<dbReference type="AlphaFoldDB" id="L2GT38"/>
<evidence type="ECO:0000256" key="5">
    <source>
        <dbReference type="ARBA" id="ARBA00048964"/>
    </source>
</evidence>
<evidence type="ECO:0000313" key="9">
    <source>
        <dbReference type="Proteomes" id="UP000011081"/>
    </source>
</evidence>
<dbReference type="InterPro" id="IPR016181">
    <property type="entry name" value="Acyl_CoA_acyltransferase"/>
</dbReference>
<dbReference type="GeneID" id="19879568"/>
<dbReference type="PANTHER" id="PTHR13355">
    <property type="entry name" value="GLUCOSAMINE 6-PHOSPHATE N-ACETYLTRANSFERASE"/>
    <property type="match status" value="1"/>
</dbReference>
<comment type="pathway">
    <text evidence="1 6">Nucleotide-sugar biosynthesis; UDP-N-acetyl-alpha-D-glucosamine biosynthesis; N-acetyl-alpha-D-glucosamine 1-phosphate from alpha-D-glucosamine 6-phosphate (route I): step 1/2.</text>
</comment>
<dbReference type="UniPathway" id="UPA00113">
    <property type="reaction ID" value="UER00529"/>
</dbReference>
<dbReference type="EC" id="2.3.1.4" evidence="6"/>
<dbReference type="Pfam" id="PF00583">
    <property type="entry name" value="Acetyltransf_1"/>
    <property type="match status" value="1"/>
</dbReference>
<organism evidence="8 9">
    <name type="scientific">Vavraia culicis (isolate floridensis)</name>
    <name type="common">Microsporidian parasite</name>
    <dbReference type="NCBI Taxonomy" id="948595"/>
    <lineage>
        <taxon>Eukaryota</taxon>
        <taxon>Fungi</taxon>
        <taxon>Fungi incertae sedis</taxon>
        <taxon>Microsporidia</taxon>
        <taxon>Pleistophoridae</taxon>
        <taxon>Vavraia</taxon>
    </lineage>
</organism>
<dbReference type="SUPFAM" id="SSF55729">
    <property type="entry name" value="Acyl-CoA N-acyltransferases (Nat)"/>
    <property type="match status" value="1"/>
</dbReference>
<name>L2GT38_VAVCU</name>
<dbReference type="InterPro" id="IPR000182">
    <property type="entry name" value="GNAT_dom"/>
</dbReference>
<dbReference type="HOGENOM" id="CLU_072095_0_1_1"/>
<dbReference type="VEuPathDB" id="MicrosporidiaDB:VCUG_01694"/>
<evidence type="ECO:0000256" key="4">
    <source>
        <dbReference type="ARBA" id="ARBA00023315"/>
    </source>
</evidence>
<gene>
    <name evidence="8" type="ORF">VCUG_01694</name>
</gene>
<evidence type="ECO:0000256" key="1">
    <source>
        <dbReference type="ARBA" id="ARBA00004832"/>
    </source>
</evidence>
<dbReference type="FunFam" id="3.40.630.30:FF:000105">
    <property type="entry name" value="Glucosamine 6-phosphate N-acetyltransferase"/>
    <property type="match status" value="1"/>
</dbReference>
<evidence type="ECO:0000313" key="8">
    <source>
        <dbReference type="EMBL" id="ELA46794.1"/>
    </source>
</evidence>
<dbReference type="PANTHER" id="PTHR13355:SF11">
    <property type="entry name" value="GLUCOSAMINE 6-PHOSPHATE N-ACETYLTRANSFERASE"/>
    <property type="match status" value="1"/>
</dbReference>
<dbReference type="STRING" id="948595.L2GT38"/>
<dbReference type="InParanoid" id="L2GT38"/>
<proteinExistence type="inferred from homology"/>
<feature type="domain" description="N-acetyltransferase" evidence="7">
    <location>
        <begin position="3"/>
        <end position="148"/>
    </location>
</feature>
<evidence type="ECO:0000256" key="3">
    <source>
        <dbReference type="ARBA" id="ARBA00022679"/>
    </source>
</evidence>
<accession>L2GT38</accession>
<dbReference type="RefSeq" id="XP_008074711.1">
    <property type="nucleotide sequence ID" value="XM_008076520.1"/>
</dbReference>
<dbReference type="OrthoDB" id="10039976at2759"/>
<evidence type="ECO:0000259" key="7">
    <source>
        <dbReference type="PROSITE" id="PS51186"/>
    </source>
</evidence>
<dbReference type="EMBL" id="GL877432">
    <property type="protein sequence ID" value="ELA46794.1"/>
    <property type="molecule type" value="Genomic_DNA"/>
</dbReference>
<keyword evidence="4 6" id="KW-0012">Acyltransferase</keyword>
<dbReference type="GO" id="GO:0006048">
    <property type="term" value="P:UDP-N-acetylglucosamine biosynthetic process"/>
    <property type="evidence" value="ECO:0007669"/>
    <property type="project" value="UniProtKB-UniRule"/>
</dbReference>
<dbReference type="Gene3D" id="3.40.630.30">
    <property type="match status" value="1"/>
</dbReference>
<keyword evidence="9" id="KW-1185">Reference proteome</keyword>
<sequence>MGFYVRELQEEDFENNFPEVLAGLTTLGQIDKQAALNLYRTLKKKEDYRIFVVLKKDCNRVLGCATIFFEYKFIHGLSVVGHVEDVVVEEEHRGHGLGKMLVSRLVDESKKKGCYKTILACAERNVNFYMKIGFEAKEKEMVLYHEKE</sequence>
<comment type="catalytic activity">
    <reaction evidence="5 6">
        <text>D-glucosamine 6-phosphate + acetyl-CoA = N-acetyl-D-glucosamine 6-phosphate + CoA + H(+)</text>
        <dbReference type="Rhea" id="RHEA:10292"/>
        <dbReference type="ChEBI" id="CHEBI:15378"/>
        <dbReference type="ChEBI" id="CHEBI:57287"/>
        <dbReference type="ChEBI" id="CHEBI:57288"/>
        <dbReference type="ChEBI" id="CHEBI:57513"/>
        <dbReference type="ChEBI" id="CHEBI:58725"/>
        <dbReference type="EC" id="2.3.1.4"/>
    </reaction>
</comment>
<dbReference type="InterPro" id="IPR039143">
    <property type="entry name" value="GNPNAT1-like"/>
</dbReference>
<reference evidence="9" key="1">
    <citation type="submission" date="2011-03" db="EMBL/GenBank/DDBJ databases">
        <title>The genome sequence of Vavraia culicis strain floridensis.</title>
        <authorList>
            <consortium name="The Broad Institute Genome Sequencing Platform"/>
            <person name="Cuomo C."/>
            <person name="Becnel J."/>
            <person name="Sanscrainte N."/>
            <person name="Young S.K."/>
            <person name="Zeng Q."/>
            <person name="Gargeya S."/>
            <person name="Fitzgerald M."/>
            <person name="Haas B."/>
            <person name="Abouelleil A."/>
            <person name="Alvarado L."/>
            <person name="Arachchi H.M."/>
            <person name="Berlin A."/>
            <person name="Chapman S.B."/>
            <person name="Gearin G."/>
            <person name="Goldberg J."/>
            <person name="Griggs A."/>
            <person name="Gujja S."/>
            <person name="Hansen M."/>
            <person name="Heiman D."/>
            <person name="Howarth C."/>
            <person name="Larimer J."/>
            <person name="Lui A."/>
            <person name="MacDonald P.J.P."/>
            <person name="McCowen C."/>
            <person name="Montmayeur A."/>
            <person name="Murphy C."/>
            <person name="Neiman D."/>
            <person name="Pearson M."/>
            <person name="Priest M."/>
            <person name="Roberts A."/>
            <person name="Saif S."/>
            <person name="Shea T."/>
            <person name="Sisk P."/>
            <person name="Stolte C."/>
            <person name="Sykes S."/>
            <person name="Wortman J."/>
            <person name="Nusbaum C."/>
            <person name="Birren B."/>
        </authorList>
    </citation>
    <scope>NUCLEOTIDE SEQUENCE [LARGE SCALE GENOMIC DNA]</scope>
    <source>
        <strain evidence="9">floridensis</strain>
    </source>
</reference>
<dbReference type="PROSITE" id="PS51186">
    <property type="entry name" value="GNAT"/>
    <property type="match status" value="1"/>
</dbReference>
<evidence type="ECO:0000256" key="6">
    <source>
        <dbReference type="RuleBase" id="RU365086"/>
    </source>
</evidence>
<dbReference type="OMA" id="LVVEMKF"/>
<dbReference type="GO" id="GO:0004343">
    <property type="term" value="F:glucosamine 6-phosphate N-acetyltransferase activity"/>
    <property type="evidence" value="ECO:0007669"/>
    <property type="project" value="UniProtKB-UniRule"/>
</dbReference>
<dbReference type="Proteomes" id="UP000011081">
    <property type="component" value="Unassembled WGS sequence"/>
</dbReference>
<keyword evidence="3 6" id="KW-0808">Transferase</keyword>
<dbReference type="FunCoup" id="L2GT38">
    <property type="interactions" value="48"/>
</dbReference>